<feature type="transmembrane region" description="Helical" evidence="1">
    <location>
        <begin position="123"/>
        <end position="145"/>
    </location>
</feature>
<evidence type="ECO:0000256" key="1">
    <source>
        <dbReference type="SAM" id="Phobius"/>
    </source>
</evidence>
<dbReference type="PANTHER" id="PTHR22911">
    <property type="entry name" value="ACYL-MALONYL CONDENSING ENZYME-RELATED"/>
    <property type="match status" value="1"/>
</dbReference>
<evidence type="ECO:0000313" key="4">
    <source>
        <dbReference type="Proteomes" id="UP000632063"/>
    </source>
</evidence>
<evidence type="ECO:0000313" key="3">
    <source>
        <dbReference type="EMBL" id="MBD8891312.1"/>
    </source>
</evidence>
<protein>
    <submittedName>
        <fullName evidence="3">DMT family transporter</fullName>
    </submittedName>
</protein>
<keyword evidence="1" id="KW-1133">Transmembrane helix</keyword>
<dbReference type="SUPFAM" id="SSF103481">
    <property type="entry name" value="Multidrug resistance efflux transporter EmrE"/>
    <property type="match status" value="2"/>
</dbReference>
<evidence type="ECO:0000259" key="2">
    <source>
        <dbReference type="Pfam" id="PF00892"/>
    </source>
</evidence>
<feature type="domain" description="EamA" evidence="2">
    <location>
        <begin position="30"/>
        <end position="167"/>
    </location>
</feature>
<feature type="transmembrane region" description="Helical" evidence="1">
    <location>
        <begin position="241"/>
        <end position="261"/>
    </location>
</feature>
<feature type="domain" description="EamA" evidence="2">
    <location>
        <begin position="179"/>
        <end position="313"/>
    </location>
</feature>
<keyword evidence="1" id="KW-0472">Membrane</keyword>
<accession>A0ABR9CLY0</accession>
<feature type="transmembrane region" description="Helical" evidence="1">
    <location>
        <begin position="178"/>
        <end position="198"/>
    </location>
</feature>
<keyword evidence="1" id="KW-0812">Transmembrane</keyword>
<dbReference type="EMBL" id="JACYXI010000003">
    <property type="protein sequence ID" value="MBD8891312.1"/>
    <property type="molecule type" value="Genomic_DNA"/>
</dbReference>
<dbReference type="Pfam" id="PF00892">
    <property type="entry name" value="EamA"/>
    <property type="match status" value="2"/>
</dbReference>
<reference evidence="3 4" key="2">
    <citation type="journal article" date="2021" name="Int. J. Syst. Evol. Microbiol.">
        <title>Roseibium litorale sp. nov., isolated from a tidal flat sediment and proposal for the reclassification of Labrenzia polysiphoniae as Roseibium polysiphoniae comb. nov.</title>
        <authorList>
            <person name="Liu Y."/>
            <person name="Pei T."/>
            <person name="Du J."/>
            <person name="Chao M."/>
            <person name="Deng M.R."/>
            <person name="Zhu H."/>
        </authorList>
    </citation>
    <scope>NUCLEOTIDE SEQUENCE [LARGE SCALE GENOMIC DNA]</scope>
    <source>
        <strain evidence="3 4">4C16A</strain>
    </source>
</reference>
<name>A0ABR9CLY0_9HYPH</name>
<feature type="transmembrane region" description="Helical" evidence="1">
    <location>
        <begin position="97"/>
        <end position="117"/>
    </location>
</feature>
<dbReference type="Proteomes" id="UP000632063">
    <property type="component" value="Unassembled WGS sequence"/>
</dbReference>
<organism evidence="3 4">
    <name type="scientific">Roseibium litorale</name>
    <dbReference type="NCBI Taxonomy" id="2803841"/>
    <lineage>
        <taxon>Bacteria</taxon>
        <taxon>Pseudomonadati</taxon>
        <taxon>Pseudomonadota</taxon>
        <taxon>Alphaproteobacteria</taxon>
        <taxon>Hyphomicrobiales</taxon>
        <taxon>Stappiaceae</taxon>
        <taxon>Roseibium</taxon>
    </lineage>
</organism>
<feature type="transmembrane region" description="Helical" evidence="1">
    <location>
        <begin position="296"/>
        <end position="313"/>
    </location>
</feature>
<feature type="transmembrane region" description="Helical" evidence="1">
    <location>
        <begin position="60"/>
        <end position="77"/>
    </location>
</feature>
<proteinExistence type="predicted"/>
<dbReference type="RefSeq" id="WP_192147446.1">
    <property type="nucleotide sequence ID" value="NZ_JACYXI010000003.1"/>
</dbReference>
<feature type="transmembrane region" description="Helical" evidence="1">
    <location>
        <begin position="273"/>
        <end position="290"/>
    </location>
</feature>
<dbReference type="InterPro" id="IPR000620">
    <property type="entry name" value="EamA_dom"/>
</dbReference>
<gene>
    <name evidence="3" type="ORF">IG616_07125</name>
</gene>
<dbReference type="PANTHER" id="PTHR22911:SF79">
    <property type="entry name" value="MOBA-LIKE NTP TRANSFERASE DOMAIN-CONTAINING PROTEIN"/>
    <property type="match status" value="1"/>
</dbReference>
<feature type="transmembrane region" description="Helical" evidence="1">
    <location>
        <begin position="210"/>
        <end position="229"/>
    </location>
</feature>
<sequence>MKNYADCAGPLPAPAPAPTNEVQLTSPVAKAYLLLITGGICLGISPLIVKALPLSADVSAFYRVAFSAPLFLAFSLWQSRRTDNKGAADGGRRPPLWLYGLSAVLFVADLLTMHISIRLTNASVATLFTNCAPFFVGIFGILGLSDRPTKPFWSALPLALCGVVLIVGLSAFGDGSDLLGNMIALLAGLFYGGYLVVVRRLKQNGAQSSHIMVWVTAGSTLILAPLLLFQQQILPQTLQTVVLLAGLVLIGQVAGQGLVTAALRTLHVTSSSIVLLIQPVVAAPLAWLFLGETLSPMQILGMSLVLVSIALATRPMRPAAPAQTHL</sequence>
<dbReference type="InterPro" id="IPR037185">
    <property type="entry name" value="EmrE-like"/>
</dbReference>
<reference evidence="4" key="1">
    <citation type="submission" date="2020-09" db="EMBL/GenBank/DDBJ databases">
        <title>The genome sequence of strain Labrenzia suaedae 4C16A.</title>
        <authorList>
            <person name="Liu Y."/>
        </authorList>
    </citation>
    <scope>NUCLEOTIDE SEQUENCE [LARGE SCALE GENOMIC DNA]</scope>
    <source>
        <strain evidence="4">4C16A</strain>
    </source>
</reference>
<feature type="transmembrane region" description="Helical" evidence="1">
    <location>
        <begin position="152"/>
        <end position="172"/>
    </location>
</feature>
<comment type="caution">
    <text evidence="3">The sequence shown here is derived from an EMBL/GenBank/DDBJ whole genome shotgun (WGS) entry which is preliminary data.</text>
</comment>
<feature type="transmembrane region" description="Helical" evidence="1">
    <location>
        <begin position="31"/>
        <end position="48"/>
    </location>
</feature>
<keyword evidence="4" id="KW-1185">Reference proteome</keyword>